<accession>G4TRH7</accession>
<keyword evidence="1" id="KW-0175">Coiled coil</keyword>
<dbReference type="InParanoid" id="G4TRH7"/>
<reference evidence="2 3" key="1">
    <citation type="journal article" date="2011" name="PLoS Pathog.">
        <title>Endophytic Life Strategies Decoded by Genome and Transcriptome Analyses of the Mutualistic Root Symbiont Piriformospora indica.</title>
        <authorList>
            <person name="Zuccaro A."/>
            <person name="Lahrmann U."/>
            <person name="Guldener U."/>
            <person name="Langen G."/>
            <person name="Pfiffi S."/>
            <person name="Biedenkopf D."/>
            <person name="Wong P."/>
            <person name="Samans B."/>
            <person name="Grimm C."/>
            <person name="Basiewicz M."/>
            <person name="Murat C."/>
            <person name="Martin F."/>
            <person name="Kogel K.H."/>
        </authorList>
    </citation>
    <scope>NUCLEOTIDE SEQUENCE [LARGE SCALE GENOMIC DNA]</scope>
    <source>
        <strain evidence="2 3">DSM 11827</strain>
    </source>
</reference>
<organism evidence="2 3">
    <name type="scientific">Serendipita indica (strain DSM 11827)</name>
    <name type="common">Root endophyte fungus</name>
    <name type="synonym">Piriformospora indica</name>
    <dbReference type="NCBI Taxonomy" id="1109443"/>
    <lineage>
        <taxon>Eukaryota</taxon>
        <taxon>Fungi</taxon>
        <taxon>Dikarya</taxon>
        <taxon>Basidiomycota</taxon>
        <taxon>Agaricomycotina</taxon>
        <taxon>Agaricomycetes</taxon>
        <taxon>Sebacinales</taxon>
        <taxon>Serendipitaceae</taxon>
        <taxon>Serendipita</taxon>
    </lineage>
</organism>
<comment type="caution">
    <text evidence="2">The sequence shown here is derived from an EMBL/GenBank/DDBJ whole genome shotgun (WGS) entry which is preliminary data.</text>
</comment>
<evidence type="ECO:0000313" key="2">
    <source>
        <dbReference type="EMBL" id="CCA73910.1"/>
    </source>
</evidence>
<feature type="coiled-coil region" evidence="1">
    <location>
        <begin position="42"/>
        <end position="91"/>
    </location>
</feature>
<dbReference type="OrthoDB" id="3174533at2759"/>
<dbReference type="AlphaFoldDB" id="G4TRH7"/>
<keyword evidence="3" id="KW-1185">Reference proteome</keyword>
<dbReference type="Proteomes" id="UP000007148">
    <property type="component" value="Unassembled WGS sequence"/>
</dbReference>
<proteinExistence type="predicted"/>
<dbReference type="EMBL" id="CAFZ01000263">
    <property type="protein sequence ID" value="CCA73910.1"/>
    <property type="molecule type" value="Genomic_DNA"/>
</dbReference>
<evidence type="ECO:0000256" key="1">
    <source>
        <dbReference type="SAM" id="Coils"/>
    </source>
</evidence>
<dbReference type="HOGENOM" id="CLU_819186_0_0_1"/>
<sequence>MLFLAQNSWLRYFTELSNSNNVPSDTALHAGNSSEVDFEHVLQRTIAEYGALRDHLEILERKLHKMLEIKEAKARNDYEVAKRNLALSEKEVTIVRRIMDKEKGLDDDDVTVRAERFADADDAARGGGAEADPKAEDIVIVEGEKILPHAPVHSSPRTSMHDVEHLRQRLAEEQALRNNAEELLSTSRTQQEQDLHRTRAALQTSEAARVKAENQASEEARARSMAENEVHRLRSELRLVGMDAKQNSVAFNLAGGSAAGAGSANAAERRDAWLESRTGEELQDIQNAVGRAIESYNKRRAMEAKKRKLSKRLKSGSTDVIALSRNGSTANIVPVEANA</sequence>
<protein>
    <submittedName>
        <fullName evidence="2">Uncharacterized protein</fullName>
    </submittedName>
</protein>
<feature type="coiled-coil region" evidence="1">
    <location>
        <begin position="163"/>
        <end position="229"/>
    </location>
</feature>
<name>G4TRH7_SERID</name>
<gene>
    <name evidence="2" type="ORF">PIIN_07863</name>
</gene>
<evidence type="ECO:0000313" key="3">
    <source>
        <dbReference type="Proteomes" id="UP000007148"/>
    </source>
</evidence>